<keyword evidence="3" id="KW-1185">Reference proteome</keyword>
<dbReference type="InterPro" id="IPR016024">
    <property type="entry name" value="ARM-type_fold"/>
</dbReference>
<dbReference type="OMA" id="CFTDDSW"/>
<dbReference type="InterPro" id="IPR052623">
    <property type="entry name" value="DAAF5"/>
</dbReference>
<dbReference type="RefSeq" id="XP_018021968.1">
    <property type="nucleotide sequence ID" value="XM_018166479.1"/>
</dbReference>
<dbReference type="InterPro" id="IPR000357">
    <property type="entry name" value="HEAT"/>
</dbReference>
<protein>
    <submittedName>
        <fullName evidence="4">Uncharacterized protein LOC108678132</fullName>
    </submittedName>
</protein>
<dbReference type="KEGG" id="hazt:108678132"/>
<dbReference type="Pfam" id="PF13513">
    <property type="entry name" value="HEAT_EZ"/>
    <property type="match status" value="1"/>
</dbReference>
<evidence type="ECO:0000313" key="3">
    <source>
        <dbReference type="Proteomes" id="UP000694843"/>
    </source>
</evidence>
<dbReference type="InterPro" id="IPR011989">
    <property type="entry name" value="ARM-like"/>
</dbReference>
<dbReference type="PROSITE" id="PS50077">
    <property type="entry name" value="HEAT_REPEAT"/>
    <property type="match status" value="1"/>
</dbReference>
<dbReference type="PANTHER" id="PTHR16216:SF2">
    <property type="entry name" value="DYNEIN AXONEMAL ASSEMBLY FACTOR 5"/>
    <property type="match status" value="1"/>
</dbReference>
<keyword evidence="1" id="KW-0677">Repeat</keyword>
<dbReference type="Pfam" id="PF02985">
    <property type="entry name" value="HEAT"/>
    <property type="match status" value="1"/>
</dbReference>
<organism evidence="3 4">
    <name type="scientific">Hyalella azteca</name>
    <name type="common">Amphipod</name>
    <dbReference type="NCBI Taxonomy" id="294128"/>
    <lineage>
        <taxon>Eukaryota</taxon>
        <taxon>Metazoa</taxon>
        <taxon>Ecdysozoa</taxon>
        <taxon>Arthropoda</taxon>
        <taxon>Crustacea</taxon>
        <taxon>Multicrustacea</taxon>
        <taxon>Malacostraca</taxon>
        <taxon>Eumalacostraca</taxon>
        <taxon>Peracarida</taxon>
        <taxon>Amphipoda</taxon>
        <taxon>Senticaudata</taxon>
        <taxon>Talitrida</taxon>
        <taxon>Talitroidea</taxon>
        <taxon>Hyalellidae</taxon>
        <taxon>Hyalella</taxon>
    </lineage>
</organism>
<evidence type="ECO:0000256" key="2">
    <source>
        <dbReference type="PROSITE-ProRule" id="PRU00103"/>
    </source>
</evidence>
<reference evidence="4" key="1">
    <citation type="submission" date="2025-08" db="UniProtKB">
        <authorList>
            <consortium name="RefSeq"/>
        </authorList>
    </citation>
    <scope>IDENTIFICATION</scope>
    <source>
        <tissue evidence="4">Whole organism</tissue>
    </source>
</reference>
<name>A0A8B7P7E4_HYAAZ</name>
<dbReference type="PANTHER" id="PTHR16216">
    <property type="entry name" value="DYNEIN ASSEMBLY FACTOR 5, AXONEMAL"/>
    <property type="match status" value="1"/>
</dbReference>
<evidence type="ECO:0000313" key="4">
    <source>
        <dbReference type="RefSeq" id="XP_018021968.1"/>
    </source>
</evidence>
<feature type="non-terminal residue" evidence="4">
    <location>
        <position position="1"/>
    </location>
</feature>
<dbReference type="AlphaFoldDB" id="A0A8B7P7E4"/>
<proteinExistence type="predicted"/>
<feature type="non-terminal residue" evidence="4">
    <location>
        <position position="164"/>
    </location>
</feature>
<gene>
    <name evidence="4" type="primary">LOC108678132</name>
</gene>
<dbReference type="OrthoDB" id="414039at2759"/>
<dbReference type="Proteomes" id="UP000694843">
    <property type="component" value="Unplaced"/>
</dbReference>
<dbReference type="SUPFAM" id="SSF48371">
    <property type="entry name" value="ARM repeat"/>
    <property type="match status" value="1"/>
</dbReference>
<dbReference type="Gene3D" id="1.25.10.10">
    <property type="entry name" value="Leucine-rich Repeat Variant"/>
    <property type="match status" value="1"/>
</dbReference>
<feature type="repeat" description="HEAT" evidence="2">
    <location>
        <begin position="117"/>
        <end position="154"/>
    </location>
</feature>
<accession>A0A8B7P7E4</accession>
<dbReference type="GeneID" id="108678132"/>
<evidence type="ECO:0000256" key="1">
    <source>
        <dbReference type="ARBA" id="ARBA00022737"/>
    </source>
</evidence>
<dbReference type="InterPro" id="IPR021133">
    <property type="entry name" value="HEAT_type_2"/>
</dbReference>
<sequence>YYVAEGVRLYSQETWRQVTGTEGKALVLQYMEHVVSYYIEATTADNHAVREAACACIAELATKLPSSGVQPYVAQLLSALLQCFTDDSWPVRDAACVACGHFVQSFPEEASFTMPQLYPLFFDNLQDSIPSVRQGAAVALGHVVQAYAGDALARVVPLLKERLQ</sequence>